<evidence type="ECO:0000313" key="3">
    <source>
        <dbReference type="EMBL" id="SIR58399.1"/>
    </source>
</evidence>
<evidence type="ECO:0000313" key="4">
    <source>
        <dbReference type="Proteomes" id="UP000185936"/>
    </source>
</evidence>
<evidence type="ECO:0000256" key="1">
    <source>
        <dbReference type="SAM" id="MobiDB-lite"/>
    </source>
</evidence>
<proteinExistence type="predicted"/>
<dbReference type="STRING" id="308853.SAMN05421752_101109"/>
<keyword evidence="2" id="KW-0812">Transmembrane</keyword>
<name>A0A1N7C476_9EURY</name>
<sequence>MLVSNPEAAGGTVSQETVLEEDMSEPDREPTETPTTSRDEAEAEGQWMARNWLGIAVVSILSLVILALALMQWTGLVNVFAPIAETEGQQWGAFFVLALVVIILGGWSWKAILS</sequence>
<dbReference type="AlphaFoldDB" id="A0A1N7C476"/>
<keyword evidence="2" id="KW-1133">Transmembrane helix</keyword>
<organism evidence="3 4">
    <name type="scientific">Natronorubrum thiooxidans</name>
    <dbReference type="NCBI Taxonomy" id="308853"/>
    <lineage>
        <taxon>Archaea</taxon>
        <taxon>Methanobacteriati</taxon>
        <taxon>Methanobacteriota</taxon>
        <taxon>Stenosarchaea group</taxon>
        <taxon>Halobacteria</taxon>
        <taxon>Halobacteriales</taxon>
        <taxon>Natrialbaceae</taxon>
        <taxon>Natronorubrum</taxon>
    </lineage>
</organism>
<reference evidence="4" key="1">
    <citation type="submission" date="2017-01" db="EMBL/GenBank/DDBJ databases">
        <authorList>
            <person name="Varghese N."/>
            <person name="Submissions S."/>
        </authorList>
    </citation>
    <scope>NUCLEOTIDE SEQUENCE [LARGE SCALE GENOMIC DNA]</scope>
    <source>
        <strain evidence="4">type strain: HArc-</strain>
    </source>
</reference>
<dbReference type="Proteomes" id="UP000185936">
    <property type="component" value="Unassembled WGS sequence"/>
</dbReference>
<accession>A0A1N7C476</accession>
<keyword evidence="4" id="KW-1185">Reference proteome</keyword>
<dbReference type="EMBL" id="FTNR01000001">
    <property type="protein sequence ID" value="SIR58399.1"/>
    <property type="molecule type" value="Genomic_DNA"/>
</dbReference>
<feature type="region of interest" description="Disordered" evidence="1">
    <location>
        <begin position="1"/>
        <end position="43"/>
    </location>
</feature>
<gene>
    <name evidence="3" type="ORF">SAMN05421752_101109</name>
</gene>
<evidence type="ECO:0000256" key="2">
    <source>
        <dbReference type="SAM" id="Phobius"/>
    </source>
</evidence>
<keyword evidence="2" id="KW-0472">Membrane</keyword>
<protein>
    <submittedName>
        <fullName evidence="3">Uncharacterized protein</fullName>
    </submittedName>
</protein>
<feature type="transmembrane region" description="Helical" evidence="2">
    <location>
        <begin position="91"/>
        <end position="109"/>
    </location>
</feature>
<feature type="transmembrane region" description="Helical" evidence="2">
    <location>
        <begin position="52"/>
        <end position="71"/>
    </location>
</feature>